<accession>A0ACC7RKN0</accession>
<evidence type="ECO:0000313" key="2">
    <source>
        <dbReference type="Proteomes" id="UP001354073"/>
    </source>
</evidence>
<comment type="caution">
    <text evidence="1">The sequence shown here is derived from an EMBL/GenBank/DDBJ whole genome shotgun (WGS) entry which is preliminary data.</text>
</comment>
<dbReference type="Proteomes" id="UP001354073">
    <property type="component" value="Unassembled WGS sequence"/>
</dbReference>
<reference evidence="1" key="1">
    <citation type="submission" date="2024-11" db="EMBL/GenBank/DDBJ databases">
        <title>Identification of new Vibrio campbellii strains harboring the pVA1 plasmid isolated from Penaeus vannamei postlarvae affected by outbreaks of acute hepatopancreatic necrosis disease (AHPND) in Mexico.</title>
        <authorList>
            <person name="Gomez-Gil B."/>
            <person name="Enciso-Ibarra J."/>
        </authorList>
    </citation>
    <scope>NUCLEOTIDE SEQUENCE</scope>
    <source>
        <strain evidence="1">M270204</strain>
    </source>
</reference>
<gene>
    <name evidence="1" type="ORF">REH74_025915</name>
</gene>
<protein>
    <submittedName>
        <fullName evidence="1">Uncharacterized protein</fullName>
    </submittedName>
</protein>
<organism evidence="1 2">
    <name type="scientific">Vibrio campbellii</name>
    <dbReference type="NCBI Taxonomy" id="680"/>
    <lineage>
        <taxon>Bacteria</taxon>
        <taxon>Pseudomonadati</taxon>
        <taxon>Pseudomonadota</taxon>
        <taxon>Gammaproteobacteria</taxon>
        <taxon>Vibrionales</taxon>
        <taxon>Vibrionaceae</taxon>
        <taxon>Vibrio</taxon>
    </lineage>
</organism>
<evidence type="ECO:0000313" key="1">
    <source>
        <dbReference type="EMBL" id="MGI1900967.1"/>
    </source>
</evidence>
<name>A0ACC7RKN0_9VIBR</name>
<proteinExistence type="predicted"/>
<sequence>MNIDLNSIRDIPHQILGDLAKYDDLFLQAESTFELYDEWGLAQIVIELDRFCLKNRIIGLHYTRANKSSILSKGLLLQSGNEFRQDFLATHGHVFTSEEVVEIKKRWLSHFGESAEDDRDLKIYFNFTDDSSATDQLLDMCGGEQVTMCFDNDGYCAISEKLSKIGEPLIIKCSIDPAQVNVPEEQPWGRVLLSSYHKHVNSLASRVDFDGFIRSPVSKNDIVEIITLTNCSRGIRNAWHF</sequence>
<dbReference type="EMBL" id="JAVHXJ020000276">
    <property type="protein sequence ID" value="MGI1900967.1"/>
    <property type="molecule type" value="Genomic_DNA"/>
</dbReference>